<accession>A0A9N8HZS2</accession>
<reference evidence="2" key="1">
    <citation type="submission" date="2020-06" db="EMBL/GenBank/DDBJ databases">
        <authorList>
            <consortium name="Plant Systems Biology data submission"/>
        </authorList>
    </citation>
    <scope>NUCLEOTIDE SEQUENCE</scope>
    <source>
        <strain evidence="2">D6</strain>
    </source>
</reference>
<feature type="compositionally biased region" description="Polar residues" evidence="1">
    <location>
        <begin position="8"/>
        <end position="42"/>
    </location>
</feature>
<proteinExistence type="predicted"/>
<dbReference type="Proteomes" id="UP001153069">
    <property type="component" value="Unassembled WGS sequence"/>
</dbReference>
<comment type="caution">
    <text evidence="2">The sequence shown here is derived from an EMBL/GenBank/DDBJ whole genome shotgun (WGS) entry which is preliminary data.</text>
</comment>
<dbReference type="EMBL" id="CAICTM010003089">
    <property type="protein sequence ID" value="CAB9530875.1"/>
    <property type="molecule type" value="Genomic_DNA"/>
</dbReference>
<keyword evidence="3" id="KW-1185">Reference proteome</keyword>
<feature type="compositionally biased region" description="Low complexity" evidence="1">
    <location>
        <begin position="132"/>
        <end position="142"/>
    </location>
</feature>
<feature type="compositionally biased region" description="Polar residues" evidence="1">
    <location>
        <begin position="145"/>
        <end position="168"/>
    </location>
</feature>
<feature type="non-terminal residue" evidence="2">
    <location>
        <position position="1"/>
    </location>
</feature>
<feature type="region of interest" description="Disordered" evidence="1">
    <location>
        <begin position="1"/>
        <end position="95"/>
    </location>
</feature>
<organism evidence="2 3">
    <name type="scientific">Seminavis robusta</name>
    <dbReference type="NCBI Taxonomy" id="568900"/>
    <lineage>
        <taxon>Eukaryota</taxon>
        <taxon>Sar</taxon>
        <taxon>Stramenopiles</taxon>
        <taxon>Ochrophyta</taxon>
        <taxon>Bacillariophyta</taxon>
        <taxon>Bacillariophyceae</taxon>
        <taxon>Bacillariophycidae</taxon>
        <taxon>Naviculales</taxon>
        <taxon>Naviculaceae</taxon>
        <taxon>Seminavis</taxon>
    </lineage>
</organism>
<sequence length="300" mass="32819">MLGARVISDQNVQENAGDEQQQQTAETGDNANNSHNYGSPSQPAAMIEPDNDPTEYSDHDAPLDLISPPNRNVSDDAFTTSSSLSDASEGNKSQNLVDVDMEDVFAYEGSPTPLAGVGSGPYLNQHPPTHYQQHLQPKQQRLQRMDSTPSDDSGSGRGATTTSQNSSRDWGWFEDNASGKSKKSIPHRIGLDPNNETAAAAMAVTAPTYVLEESLSSQRLWKYTAGNRPPQPMEERMFYEKMWAQNFARSQVNYKCPSMCSRPRRPFPSAPLLEGTMEMSAAAAADGGDYNQYTISLFSP</sequence>
<name>A0A9N8HZS2_9STRA</name>
<feature type="compositionally biased region" description="Polar residues" evidence="1">
    <location>
        <begin position="69"/>
        <end position="95"/>
    </location>
</feature>
<dbReference type="AlphaFoldDB" id="A0A9N8HZS2"/>
<feature type="region of interest" description="Disordered" evidence="1">
    <location>
        <begin position="110"/>
        <end position="188"/>
    </location>
</feature>
<evidence type="ECO:0000313" key="2">
    <source>
        <dbReference type="EMBL" id="CAB9530875.1"/>
    </source>
</evidence>
<dbReference type="OrthoDB" id="44355at2759"/>
<evidence type="ECO:0000256" key="1">
    <source>
        <dbReference type="SAM" id="MobiDB-lite"/>
    </source>
</evidence>
<protein>
    <submittedName>
        <fullName evidence="2">Uncharacterized protein</fullName>
    </submittedName>
</protein>
<evidence type="ECO:0000313" key="3">
    <source>
        <dbReference type="Proteomes" id="UP001153069"/>
    </source>
</evidence>
<gene>
    <name evidence="2" type="ORF">SEMRO_3091_G343540.1</name>
</gene>